<proteinExistence type="predicted"/>
<evidence type="ECO:0000313" key="1">
    <source>
        <dbReference type="EMBL" id="KIK98780.1"/>
    </source>
</evidence>
<reference evidence="2" key="2">
    <citation type="submission" date="2015-01" db="EMBL/GenBank/DDBJ databases">
        <title>Evolutionary Origins and Diversification of the Mycorrhizal Mutualists.</title>
        <authorList>
            <consortium name="DOE Joint Genome Institute"/>
            <consortium name="Mycorrhizal Genomics Consortium"/>
            <person name="Kohler A."/>
            <person name="Kuo A."/>
            <person name="Nagy L.G."/>
            <person name="Floudas D."/>
            <person name="Copeland A."/>
            <person name="Barry K.W."/>
            <person name="Cichocki N."/>
            <person name="Veneault-Fourrey C."/>
            <person name="LaButti K."/>
            <person name="Lindquist E.A."/>
            <person name="Lipzen A."/>
            <person name="Lundell T."/>
            <person name="Morin E."/>
            <person name="Murat C."/>
            <person name="Riley R."/>
            <person name="Ohm R."/>
            <person name="Sun H."/>
            <person name="Tunlid A."/>
            <person name="Henrissat B."/>
            <person name="Grigoriev I.V."/>
            <person name="Hibbett D.S."/>
            <person name="Martin F."/>
        </authorList>
    </citation>
    <scope>NUCLEOTIDE SEQUENCE [LARGE SCALE GENOMIC DNA]</scope>
    <source>
        <strain evidence="2">Ve08.2h10</strain>
    </source>
</reference>
<gene>
    <name evidence="1" type="ORF">PAXRUDRAFT_798441</name>
</gene>
<dbReference type="EMBL" id="KN824881">
    <property type="protein sequence ID" value="KIK98780.1"/>
    <property type="molecule type" value="Genomic_DNA"/>
</dbReference>
<feature type="non-terminal residue" evidence="1">
    <location>
        <position position="1"/>
    </location>
</feature>
<organism evidence="1 2">
    <name type="scientific">Paxillus rubicundulus Ve08.2h10</name>
    <dbReference type="NCBI Taxonomy" id="930991"/>
    <lineage>
        <taxon>Eukaryota</taxon>
        <taxon>Fungi</taxon>
        <taxon>Dikarya</taxon>
        <taxon>Basidiomycota</taxon>
        <taxon>Agaricomycotina</taxon>
        <taxon>Agaricomycetes</taxon>
        <taxon>Agaricomycetidae</taxon>
        <taxon>Boletales</taxon>
        <taxon>Paxilineae</taxon>
        <taxon>Paxillaceae</taxon>
        <taxon>Paxillus</taxon>
    </lineage>
</organism>
<sequence length="158" mass="17179">GRGVLCTGTRPSHLHPDGRSCPLSTTAYGPYLRGAPKHYRHMPESMGILGINGPPFLPHALLVSDPTPQNAVNMAVYSGMEVRPHTAPIYHQYFSRTLSRGVAPHRVSTRPLKQNGWSVAYSCRVFCCAGIHNSTVVAVSQYHPTLPLFHPVGAGFLP</sequence>
<accession>A0A0D0EC55</accession>
<name>A0A0D0EC55_9AGAM</name>
<reference evidence="1 2" key="1">
    <citation type="submission" date="2014-04" db="EMBL/GenBank/DDBJ databases">
        <authorList>
            <consortium name="DOE Joint Genome Institute"/>
            <person name="Kuo A."/>
            <person name="Kohler A."/>
            <person name="Jargeat P."/>
            <person name="Nagy L.G."/>
            <person name="Floudas D."/>
            <person name="Copeland A."/>
            <person name="Barry K.W."/>
            <person name="Cichocki N."/>
            <person name="Veneault-Fourrey C."/>
            <person name="LaButti K."/>
            <person name="Lindquist E.A."/>
            <person name="Lipzen A."/>
            <person name="Lundell T."/>
            <person name="Morin E."/>
            <person name="Murat C."/>
            <person name="Sun H."/>
            <person name="Tunlid A."/>
            <person name="Henrissat B."/>
            <person name="Grigoriev I.V."/>
            <person name="Hibbett D.S."/>
            <person name="Martin F."/>
            <person name="Nordberg H.P."/>
            <person name="Cantor M.N."/>
            <person name="Hua S.X."/>
        </authorList>
    </citation>
    <scope>NUCLEOTIDE SEQUENCE [LARGE SCALE GENOMIC DNA]</scope>
    <source>
        <strain evidence="1 2">Ve08.2h10</strain>
    </source>
</reference>
<dbReference type="AlphaFoldDB" id="A0A0D0EC55"/>
<dbReference type="InParanoid" id="A0A0D0EC55"/>
<dbReference type="HOGENOM" id="CLU_1673469_0_0_1"/>
<evidence type="ECO:0000313" key="2">
    <source>
        <dbReference type="Proteomes" id="UP000054538"/>
    </source>
</evidence>
<keyword evidence="2" id="KW-1185">Reference proteome</keyword>
<protein>
    <submittedName>
        <fullName evidence="1">Uncharacterized protein</fullName>
    </submittedName>
</protein>
<dbReference type="Proteomes" id="UP000054538">
    <property type="component" value="Unassembled WGS sequence"/>
</dbReference>